<feature type="region of interest" description="Disordered" evidence="1">
    <location>
        <begin position="22"/>
        <end position="181"/>
    </location>
</feature>
<gene>
    <name evidence="3" type="ORF">PCG10_005871</name>
</gene>
<feature type="compositionally biased region" description="Low complexity" evidence="1">
    <location>
        <begin position="168"/>
        <end position="177"/>
    </location>
</feature>
<evidence type="ECO:0000313" key="3">
    <source>
        <dbReference type="EMBL" id="KAF7524180.1"/>
    </source>
</evidence>
<comment type="caution">
    <text evidence="3">The sequence shown here is derived from an EMBL/GenBank/DDBJ whole genome shotgun (WGS) entry which is preliminary data.</text>
</comment>
<feature type="signal peptide" evidence="2">
    <location>
        <begin position="1"/>
        <end position="17"/>
    </location>
</feature>
<proteinExistence type="predicted"/>
<evidence type="ECO:0000313" key="4">
    <source>
        <dbReference type="Proteomes" id="UP000701341"/>
    </source>
</evidence>
<feature type="chain" id="PRO_5040349956" evidence="2">
    <location>
        <begin position="18"/>
        <end position="204"/>
    </location>
</feature>
<dbReference type="Proteomes" id="UP000701341">
    <property type="component" value="Unassembled WGS sequence"/>
</dbReference>
<feature type="compositionally biased region" description="Low complexity" evidence="1">
    <location>
        <begin position="79"/>
        <end position="89"/>
    </location>
</feature>
<dbReference type="AlphaFoldDB" id="A0A9P5GKI6"/>
<reference evidence="3" key="1">
    <citation type="submission" date="2020-02" db="EMBL/GenBank/DDBJ databases">
        <authorList>
            <person name="Lichtner F.J."/>
        </authorList>
    </citation>
    <scope>NUCLEOTIDE SEQUENCE</scope>
    <source>
        <strain evidence="3">G10</strain>
    </source>
</reference>
<evidence type="ECO:0000256" key="2">
    <source>
        <dbReference type="SAM" id="SignalP"/>
    </source>
</evidence>
<accession>A0A9P5GKI6</accession>
<dbReference type="EMBL" id="JAAOZQ010000038">
    <property type="protein sequence ID" value="KAF7524180.1"/>
    <property type="molecule type" value="Genomic_DNA"/>
</dbReference>
<evidence type="ECO:0000256" key="1">
    <source>
        <dbReference type="SAM" id="MobiDB-lite"/>
    </source>
</evidence>
<feature type="compositionally biased region" description="Polar residues" evidence="1">
    <location>
        <begin position="110"/>
        <end position="124"/>
    </location>
</feature>
<feature type="compositionally biased region" description="Low complexity" evidence="1">
    <location>
        <begin position="146"/>
        <end position="157"/>
    </location>
</feature>
<name>A0A9P5GKI6_PENCR</name>
<organism evidence="3 4">
    <name type="scientific">Penicillium crustosum</name>
    <name type="common">Blue mold fungus</name>
    <dbReference type="NCBI Taxonomy" id="36656"/>
    <lineage>
        <taxon>Eukaryota</taxon>
        <taxon>Fungi</taxon>
        <taxon>Dikarya</taxon>
        <taxon>Ascomycota</taxon>
        <taxon>Pezizomycotina</taxon>
        <taxon>Eurotiomycetes</taxon>
        <taxon>Eurotiomycetidae</taxon>
        <taxon>Eurotiales</taxon>
        <taxon>Aspergillaceae</taxon>
        <taxon>Penicillium</taxon>
    </lineage>
</organism>
<sequence length="204" mass="20033">MHFSYISLAFFAIGAIAAPAAPSGPAASKPSKDFGDVAGGFPFNPTGSSSIEDNSDGFDDFPSALDAMHQALAEKQKSAEAAAHASTTHPVLAKPTSVHGAANFPDPAISQASNLPHPSPTSSRKAAPTAFPTPSHGAIPTPAKGSSASPSAIPTPTKGSSASPSEIPTPAASAAPGPLGGLVENLPVFGGLVGGPLAGLGLRR</sequence>
<keyword evidence="2" id="KW-0732">Signal</keyword>
<protein>
    <submittedName>
        <fullName evidence="3">Uncharacterized protein</fullName>
    </submittedName>
</protein>
<keyword evidence="4" id="KW-1185">Reference proteome</keyword>